<accession>A0A5N5QFZ4</accession>
<gene>
    <name evidence="1" type="ORF">CTheo_6164</name>
</gene>
<dbReference type="EMBL" id="SSOP01000173">
    <property type="protein sequence ID" value="KAB5590398.1"/>
    <property type="molecule type" value="Genomic_DNA"/>
</dbReference>
<sequence length="95" mass="10397">MAGSISTSVGYAELLPLYRSPASRQSASPTFPQAEGEMKAQKWEAGEVVDPRRTCGCFDELDRVDTNRIKEESVSSWRPTISFRMASTSPIGPNA</sequence>
<evidence type="ECO:0000313" key="1">
    <source>
        <dbReference type="EMBL" id="KAB5590398.1"/>
    </source>
</evidence>
<organism evidence="1 2">
    <name type="scientific">Ceratobasidium theobromae</name>
    <dbReference type="NCBI Taxonomy" id="1582974"/>
    <lineage>
        <taxon>Eukaryota</taxon>
        <taxon>Fungi</taxon>
        <taxon>Dikarya</taxon>
        <taxon>Basidiomycota</taxon>
        <taxon>Agaricomycotina</taxon>
        <taxon>Agaricomycetes</taxon>
        <taxon>Cantharellales</taxon>
        <taxon>Ceratobasidiaceae</taxon>
        <taxon>Ceratobasidium</taxon>
    </lineage>
</organism>
<evidence type="ECO:0000313" key="2">
    <source>
        <dbReference type="Proteomes" id="UP000383932"/>
    </source>
</evidence>
<dbReference type="Proteomes" id="UP000383932">
    <property type="component" value="Unassembled WGS sequence"/>
</dbReference>
<proteinExistence type="predicted"/>
<dbReference type="AlphaFoldDB" id="A0A5N5QFZ4"/>
<protein>
    <submittedName>
        <fullName evidence="1">Uncharacterized protein</fullName>
    </submittedName>
</protein>
<keyword evidence="2" id="KW-1185">Reference proteome</keyword>
<name>A0A5N5QFZ4_9AGAM</name>
<comment type="caution">
    <text evidence="1">The sequence shown here is derived from an EMBL/GenBank/DDBJ whole genome shotgun (WGS) entry which is preliminary data.</text>
</comment>
<reference evidence="1 2" key="1">
    <citation type="journal article" date="2019" name="Fungal Biol. Biotechnol.">
        <title>Draft genome sequence of fastidious pathogen Ceratobasidium theobromae, which causes vascular-streak dieback in Theobroma cacao.</title>
        <authorList>
            <person name="Ali S.S."/>
            <person name="Asman A."/>
            <person name="Shao J."/>
            <person name="Firmansyah A.P."/>
            <person name="Susilo A.W."/>
            <person name="Rosmana A."/>
            <person name="McMahon P."/>
            <person name="Junaid M."/>
            <person name="Guest D."/>
            <person name="Kheng T.Y."/>
            <person name="Meinhardt L.W."/>
            <person name="Bailey B.A."/>
        </authorList>
    </citation>
    <scope>NUCLEOTIDE SEQUENCE [LARGE SCALE GENOMIC DNA]</scope>
    <source>
        <strain evidence="1 2">CT2</strain>
    </source>
</reference>